<organism evidence="2 3">
    <name type="scientific">Astrephomene gubernaculifera</name>
    <dbReference type="NCBI Taxonomy" id="47775"/>
    <lineage>
        <taxon>Eukaryota</taxon>
        <taxon>Viridiplantae</taxon>
        <taxon>Chlorophyta</taxon>
        <taxon>core chlorophytes</taxon>
        <taxon>Chlorophyceae</taxon>
        <taxon>CS clade</taxon>
        <taxon>Chlamydomonadales</taxon>
        <taxon>Astrephomenaceae</taxon>
        <taxon>Astrephomene</taxon>
    </lineage>
</organism>
<dbReference type="GO" id="GO:0005783">
    <property type="term" value="C:endoplasmic reticulum"/>
    <property type="evidence" value="ECO:0007669"/>
    <property type="project" value="TreeGrafter"/>
</dbReference>
<dbReference type="Proteomes" id="UP001054857">
    <property type="component" value="Unassembled WGS sequence"/>
</dbReference>
<dbReference type="PANTHER" id="PTHR12393:SF6">
    <property type="entry name" value="SPHINGOMYELIN PHOSPHODIESTERASE 2"/>
    <property type="match status" value="1"/>
</dbReference>
<dbReference type="EMBL" id="BMAR01000001">
    <property type="protein sequence ID" value="GFR41069.1"/>
    <property type="molecule type" value="Genomic_DNA"/>
</dbReference>
<dbReference type="GO" id="GO:0016020">
    <property type="term" value="C:membrane"/>
    <property type="evidence" value="ECO:0007669"/>
    <property type="project" value="TreeGrafter"/>
</dbReference>
<evidence type="ECO:0000256" key="1">
    <source>
        <dbReference type="SAM" id="MobiDB-lite"/>
    </source>
</evidence>
<dbReference type="PANTHER" id="PTHR12393">
    <property type="entry name" value="SPHINGOMYELIN PHOSPHODIESTERASE RELATED"/>
    <property type="match status" value="1"/>
</dbReference>
<feature type="compositionally biased region" description="Basic and acidic residues" evidence="1">
    <location>
        <begin position="1"/>
        <end position="11"/>
    </location>
</feature>
<protein>
    <recommendedName>
        <fullName evidence="4">Ankyrin repeat domain-containing protein</fullName>
    </recommendedName>
</protein>
<reference evidence="2 3" key="1">
    <citation type="journal article" date="2021" name="Sci. Rep.">
        <title>Genome sequencing of the multicellular alga Astrephomene provides insights into convergent evolution of germ-soma differentiation.</title>
        <authorList>
            <person name="Yamashita S."/>
            <person name="Yamamoto K."/>
            <person name="Matsuzaki R."/>
            <person name="Suzuki S."/>
            <person name="Yamaguchi H."/>
            <person name="Hirooka S."/>
            <person name="Minakuchi Y."/>
            <person name="Miyagishima S."/>
            <person name="Kawachi M."/>
            <person name="Toyoda A."/>
            <person name="Nozaki H."/>
        </authorList>
    </citation>
    <scope>NUCLEOTIDE SEQUENCE [LARGE SCALE GENOMIC DNA]</scope>
    <source>
        <strain evidence="2 3">NIES-4017</strain>
    </source>
</reference>
<dbReference type="GO" id="GO:0071944">
    <property type="term" value="C:cell periphery"/>
    <property type="evidence" value="ECO:0007669"/>
    <property type="project" value="TreeGrafter"/>
</dbReference>
<dbReference type="InterPro" id="IPR036770">
    <property type="entry name" value="Ankyrin_rpt-contain_sf"/>
</dbReference>
<dbReference type="Gene3D" id="1.25.40.20">
    <property type="entry name" value="Ankyrin repeat-containing domain"/>
    <property type="match status" value="2"/>
</dbReference>
<dbReference type="GO" id="GO:0030149">
    <property type="term" value="P:sphingolipid catabolic process"/>
    <property type="evidence" value="ECO:0007669"/>
    <property type="project" value="TreeGrafter"/>
</dbReference>
<accession>A0AAD3DFW1</accession>
<dbReference type="GO" id="GO:0004620">
    <property type="term" value="F:phospholipase activity"/>
    <property type="evidence" value="ECO:0007669"/>
    <property type="project" value="TreeGrafter"/>
</dbReference>
<dbReference type="AlphaFoldDB" id="A0AAD3DFW1"/>
<evidence type="ECO:0000313" key="3">
    <source>
        <dbReference type="Proteomes" id="UP001054857"/>
    </source>
</evidence>
<feature type="region of interest" description="Disordered" evidence="1">
    <location>
        <begin position="1"/>
        <end position="31"/>
    </location>
</feature>
<gene>
    <name evidence="2" type="ORF">Agub_g1709</name>
</gene>
<name>A0AAD3DFW1_9CHLO</name>
<sequence length="558" mass="60687">MSERQQQRPREQQPAVPELPPNTSPQQPGLSRVWPQLLPELAERIISFLPPNEVACTVRLINKAAAAQFRGPGYTTVKLSSPVPPHAFKEQWERPGAMRRLTLQRRQALQMLTAHSGSLQNLQVAVAVTGILLTQAYDGRFTSVAQAAAEAGQLEMCQWLVQQGYPLHEVMKAAAGAGQWAICEWCLAAGCSWSAGAVYAAARGGHVGLMEWLLQLRPAEGARVQAAELLRAAAFGCELHTLQRLYRDWAGEQQQVSDHVKKIIVAAAARSSTPDWQAKLVWLETQGFPGSNACSGAASCPDALDRLRWLRGRGYPLDEDVAGVAAERGNVEVLQYLLLSEGIGPSLDCGSGAAACGSLGALALLHAHGCPMDVGTVRAAAREGHLHVVVWLVETLGAALQLGTEVFSDAAYSGNLELLRWLRERGCPWDADAIAEAARSGCDEALEWLVEQVCPWPDDGLPYVEAARNNDLATLACLKRLGCPWGPPGRLLKYCLQYSCINAVLSWLLAAGYPMTVEVVLEGMQWITRMFGADAHHVRRLWGWMQENLGLQPPHHGP</sequence>
<comment type="caution">
    <text evidence="2">The sequence shown here is derived from an EMBL/GenBank/DDBJ whole genome shotgun (WGS) entry which is preliminary data.</text>
</comment>
<dbReference type="GO" id="GO:0046513">
    <property type="term" value="P:ceramide biosynthetic process"/>
    <property type="evidence" value="ECO:0007669"/>
    <property type="project" value="TreeGrafter"/>
</dbReference>
<evidence type="ECO:0008006" key="4">
    <source>
        <dbReference type="Google" id="ProtNLM"/>
    </source>
</evidence>
<proteinExistence type="predicted"/>
<dbReference type="SUPFAM" id="SSF48403">
    <property type="entry name" value="Ankyrin repeat"/>
    <property type="match status" value="1"/>
</dbReference>
<evidence type="ECO:0000313" key="2">
    <source>
        <dbReference type="EMBL" id="GFR41069.1"/>
    </source>
</evidence>
<keyword evidence="3" id="KW-1185">Reference proteome</keyword>